<protein>
    <submittedName>
        <fullName evidence="6">Cell Wall Hydrolase</fullName>
    </submittedName>
</protein>
<keyword evidence="2" id="KW-0175">Coiled coil</keyword>
<keyword evidence="3" id="KW-1133">Transmembrane helix</keyword>
<dbReference type="Gene3D" id="6.10.250.3150">
    <property type="match status" value="1"/>
</dbReference>
<dbReference type="Pfam" id="PF24568">
    <property type="entry name" value="CC_PcsB"/>
    <property type="match status" value="1"/>
</dbReference>
<evidence type="ECO:0000313" key="7">
    <source>
        <dbReference type="Proteomes" id="UP000187651"/>
    </source>
</evidence>
<organism evidence="6 7">
    <name type="scientific">Lachnospira pectinoschiza</name>
    <dbReference type="NCBI Taxonomy" id="28052"/>
    <lineage>
        <taxon>Bacteria</taxon>
        <taxon>Bacillati</taxon>
        <taxon>Bacillota</taxon>
        <taxon>Clostridia</taxon>
        <taxon>Lachnospirales</taxon>
        <taxon>Lachnospiraceae</taxon>
        <taxon>Lachnospira</taxon>
    </lineage>
</organism>
<keyword evidence="7" id="KW-1185">Reference proteome</keyword>
<sequence length="384" mass="42264">MKRFNIFLTLDKTSSLKVLSKASAIICLIAVIATSGLIVTFLPYSTYADTQSDLDEANEELEELKNAQSSLSSQYSDLNDSLTATAEKITAVDEQIKTKQDEIDSLNSEIDALNSSIDEQYEAMKLRIRYMYENGTENLLLQSMMESGSMADFLVKSEYIVELSNYDREQLDLLNEEITNRNDAMANLQTDLTELETLKTSLNSETANLKQSIYDIQSELDTTSDSIAQTEALCLEYEKKIQEENIQRQLAAIAAMQAGDEVSYSGTKLDYTATDLAMLAAIIECEAGNQSYEGKLAVGSVIVNRVLNPRFGDSITSVIYASGQFSPVASGRFAIVLARGASQECVSAAYEVLNGNLTTTALYFHVYRPSVDTGGTVIGDHVFY</sequence>
<evidence type="ECO:0000256" key="1">
    <source>
        <dbReference type="ARBA" id="ARBA00022729"/>
    </source>
</evidence>
<keyword evidence="6" id="KW-0378">Hydrolase</keyword>
<keyword evidence="1" id="KW-0732">Signal</keyword>
<dbReference type="InterPro" id="IPR011105">
    <property type="entry name" value="Cell_wall_hydrolase_SleB"/>
</dbReference>
<dbReference type="Pfam" id="PF07486">
    <property type="entry name" value="Hydrolase_2"/>
    <property type="match status" value="1"/>
</dbReference>
<feature type="domain" description="Peptidoglycan hydrolase PcsB coiled-coil" evidence="5">
    <location>
        <begin position="110"/>
        <end position="172"/>
    </location>
</feature>
<accession>A0A1G9TW16</accession>
<dbReference type="GO" id="GO:0016787">
    <property type="term" value="F:hydrolase activity"/>
    <property type="evidence" value="ECO:0007669"/>
    <property type="project" value="UniProtKB-KW"/>
</dbReference>
<dbReference type="InterPro" id="IPR042047">
    <property type="entry name" value="SleB_dom1"/>
</dbReference>
<name>A0A1G9TW16_9FIRM</name>
<dbReference type="AlphaFoldDB" id="A0A1G9TW16"/>
<evidence type="ECO:0000259" key="5">
    <source>
        <dbReference type="Pfam" id="PF24568"/>
    </source>
</evidence>
<keyword evidence="3" id="KW-0472">Membrane</keyword>
<dbReference type="SUPFAM" id="SSF58100">
    <property type="entry name" value="Bacterial hemolysins"/>
    <property type="match status" value="1"/>
</dbReference>
<dbReference type="Proteomes" id="UP000187651">
    <property type="component" value="Unassembled WGS sequence"/>
</dbReference>
<dbReference type="InterPro" id="IPR057309">
    <property type="entry name" value="PcsB_CC"/>
</dbReference>
<evidence type="ECO:0000259" key="4">
    <source>
        <dbReference type="Pfam" id="PF07486"/>
    </source>
</evidence>
<evidence type="ECO:0000313" key="6">
    <source>
        <dbReference type="EMBL" id="SDM51455.1"/>
    </source>
</evidence>
<evidence type="ECO:0000256" key="2">
    <source>
        <dbReference type="SAM" id="Coils"/>
    </source>
</evidence>
<dbReference type="RefSeq" id="WP_074520768.1">
    <property type="nucleotide sequence ID" value="NZ_FNHZ01000001.1"/>
</dbReference>
<feature type="coiled-coil region" evidence="2">
    <location>
        <begin position="47"/>
        <end position="123"/>
    </location>
</feature>
<feature type="transmembrane region" description="Helical" evidence="3">
    <location>
        <begin position="21"/>
        <end position="44"/>
    </location>
</feature>
<feature type="coiled-coil region" evidence="2">
    <location>
        <begin position="171"/>
        <end position="247"/>
    </location>
</feature>
<gene>
    <name evidence="6" type="ORF">SAMN05216544_0505</name>
</gene>
<dbReference type="Gene3D" id="1.10.10.2520">
    <property type="entry name" value="Cell wall hydrolase SleB, domain 1"/>
    <property type="match status" value="1"/>
</dbReference>
<dbReference type="EMBL" id="FNHZ01000001">
    <property type="protein sequence ID" value="SDM51455.1"/>
    <property type="molecule type" value="Genomic_DNA"/>
</dbReference>
<feature type="domain" description="Cell wall hydrolase SleB" evidence="4">
    <location>
        <begin position="290"/>
        <end position="384"/>
    </location>
</feature>
<reference evidence="7" key="1">
    <citation type="submission" date="2016-10" db="EMBL/GenBank/DDBJ databases">
        <authorList>
            <person name="Varghese N."/>
            <person name="Submissions S."/>
        </authorList>
    </citation>
    <scope>NUCLEOTIDE SEQUENCE [LARGE SCALE GENOMIC DNA]</scope>
    <source>
        <strain evidence="7">M83</strain>
    </source>
</reference>
<evidence type="ECO:0000256" key="3">
    <source>
        <dbReference type="SAM" id="Phobius"/>
    </source>
</evidence>
<proteinExistence type="predicted"/>
<keyword evidence="3" id="KW-0812">Transmembrane</keyword>